<sequence>MDALHLLLALTILLIFFVWIVRFIGNYYGLSAHRPEESSLVVKKWDKDVVYLVKYADNNYCINASPFCLKLEFFLRYHKIVYKPIEAKFLALSSEGKKPFIEYNGRHYPDSDLIINFLVKEKKIKYNMTSEQKAISHLVQRLCDKSMYILNLYSKLEENMPMFAKLIKGNASTPEWHLLFMRPMIYYFLWNRVNSDGTGGHTKSEVVELLQQDLDAAERILGEKKFVAGEEASGGDFALFAHLMCAYYMPFTIPLRTIVDNRCPRLKAYMDRNHWNFFADYLLHDNEKVV</sequence>
<dbReference type="OrthoDB" id="5809458at2759"/>
<accession>A0A7I8XDN2</accession>
<name>A0A7I8XDN2_BURXY</name>
<evidence type="ECO:0000259" key="4">
    <source>
        <dbReference type="Pfam" id="PF17172"/>
    </source>
</evidence>
<dbReference type="SFLD" id="SFLDS00019">
    <property type="entry name" value="Glutathione_Transferase_(cytos"/>
    <property type="match status" value="1"/>
</dbReference>
<dbReference type="CDD" id="cd03193">
    <property type="entry name" value="GST_C_Metaxin"/>
    <property type="match status" value="1"/>
</dbReference>
<dbReference type="Proteomes" id="UP000659654">
    <property type="component" value="Unassembled WGS sequence"/>
</dbReference>
<dbReference type="SUPFAM" id="SSF52833">
    <property type="entry name" value="Thioredoxin-like"/>
    <property type="match status" value="1"/>
</dbReference>
<feature type="domain" description="Thioredoxin-like fold" evidence="4">
    <location>
        <begin position="66"/>
        <end position="155"/>
    </location>
</feature>
<dbReference type="SUPFAM" id="SSF47616">
    <property type="entry name" value="GST C-terminal domain-like"/>
    <property type="match status" value="1"/>
</dbReference>
<dbReference type="Proteomes" id="UP000582659">
    <property type="component" value="Unassembled WGS sequence"/>
</dbReference>
<dbReference type="PANTHER" id="PTHR12289">
    <property type="entry name" value="METAXIN RELATED"/>
    <property type="match status" value="1"/>
</dbReference>
<dbReference type="AlphaFoldDB" id="A0A7I8XDN2"/>
<keyword evidence="6" id="KW-1185">Reference proteome</keyword>
<dbReference type="InterPro" id="IPR050931">
    <property type="entry name" value="Mito_Protein_Transport_Metaxin"/>
</dbReference>
<evidence type="ECO:0000259" key="3">
    <source>
        <dbReference type="Pfam" id="PF17171"/>
    </source>
</evidence>
<organism evidence="5 6">
    <name type="scientific">Bursaphelenchus xylophilus</name>
    <name type="common">Pinewood nematode worm</name>
    <name type="synonym">Aphelenchoides xylophilus</name>
    <dbReference type="NCBI Taxonomy" id="6326"/>
    <lineage>
        <taxon>Eukaryota</taxon>
        <taxon>Metazoa</taxon>
        <taxon>Ecdysozoa</taxon>
        <taxon>Nematoda</taxon>
        <taxon>Chromadorea</taxon>
        <taxon>Rhabditida</taxon>
        <taxon>Tylenchina</taxon>
        <taxon>Tylenchomorpha</taxon>
        <taxon>Aphelenchoidea</taxon>
        <taxon>Aphelenchoididae</taxon>
        <taxon>Bursaphelenchus</taxon>
    </lineage>
</organism>
<reference evidence="5" key="1">
    <citation type="submission" date="2020-09" db="EMBL/GenBank/DDBJ databases">
        <authorList>
            <person name="Kikuchi T."/>
        </authorList>
    </citation>
    <scope>NUCLEOTIDE SEQUENCE</scope>
    <source>
        <strain evidence="5">Ka4C1</strain>
    </source>
</reference>
<comment type="caution">
    <text evidence="5">The sequence shown here is derived from an EMBL/GenBank/DDBJ whole genome shotgun (WGS) entry which is preliminary data.</text>
</comment>
<protein>
    <submittedName>
        <fullName evidence="5">(pine wood nematode) hypothetical protein</fullName>
    </submittedName>
</protein>
<evidence type="ECO:0000256" key="1">
    <source>
        <dbReference type="ARBA" id="ARBA00006475"/>
    </source>
</evidence>
<keyword evidence="2" id="KW-0472">Membrane</keyword>
<evidence type="ECO:0000313" key="5">
    <source>
        <dbReference type="EMBL" id="CAD5224770.1"/>
    </source>
</evidence>
<keyword evidence="2" id="KW-1133">Transmembrane helix</keyword>
<dbReference type="SFLD" id="SFLDG01200">
    <property type="entry name" value="SUF1.1"/>
    <property type="match status" value="1"/>
</dbReference>
<dbReference type="Pfam" id="PF17171">
    <property type="entry name" value="GST_C_6"/>
    <property type="match status" value="1"/>
</dbReference>
<dbReference type="EMBL" id="CAJFDI010000004">
    <property type="protein sequence ID" value="CAD5224770.1"/>
    <property type="molecule type" value="Genomic_DNA"/>
</dbReference>
<dbReference type="InterPro" id="IPR026928">
    <property type="entry name" value="FAX/IsoI-like"/>
</dbReference>
<feature type="transmembrane region" description="Helical" evidence="2">
    <location>
        <begin position="6"/>
        <end position="25"/>
    </location>
</feature>
<comment type="similarity">
    <text evidence="1">Belongs to the FAX family.</text>
</comment>
<evidence type="ECO:0000256" key="2">
    <source>
        <dbReference type="SAM" id="Phobius"/>
    </source>
</evidence>
<dbReference type="InterPro" id="IPR036282">
    <property type="entry name" value="Glutathione-S-Trfase_C_sf"/>
</dbReference>
<dbReference type="InterPro" id="IPR040079">
    <property type="entry name" value="Glutathione_S-Trfase"/>
</dbReference>
<dbReference type="InterPro" id="IPR012336">
    <property type="entry name" value="Thioredoxin-like_fold"/>
</dbReference>
<dbReference type="PANTHER" id="PTHR12289:SF32">
    <property type="entry name" value="GST_C_6 DOMAIN-CONTAINING PROTEIN"/>
    <property type="match status" value="1"/>
</dbReference>
<dbReference type="InterPro" id="IPR033468">
    <property type="entry name" value="Metaxin_GST"/>
</dbReference>
<dbReference type="GO" id="GO:0005737">
    <property type="term" value="C:cytoplasm"/>
    <property type="evidence" value="ECO:0007669"/>
    <property type="project" value="TreeGrafter"/>
</dbReference>
<gene>
    <name evidence="5" type="ORF">BXYJ_LOCUS8210</name>
</gene>
<dbReference type="EMBL" id="CAJFCV020000004">
    <property type="protein sequence ID" value="CAG9113671.1"/>
    <property type="molecule type" value="Genomic_DNA"/>
</dbReference>
<keyword evidence="2" id="KW-0812">Transmembrane</keyword>
<proteinExistence type="inferred from homology"/>
<feature type="domain" description="Metaxin glutathione S-transferase" evidence="3">
    <location>
        <begin position="211"/>
        <end position="272"/>
    </location>
</feature>
<evidence type="ECO:0000313" key="6">
    <source>
        <dbReference type="Proteomes" id="UP000659654"/>
    </source>
</evidence>
<dbReference type="SFLD" id="SFLDG01180">
    <property type="entry name" value="SUF1"/>
    <property type="match status" value="1"/>
</dbReference>
<dbReference type="InterPro" id="IPR036249">
    <property type="entry name" value="Thioredoxin-like_sf"/>
</dbReference>
<dbReference type="Pfam" id="PF17172">
    <property type="entry name" value="GST_N_4"/>
    <property type="match status" value="1"/>
</dbReference>
<dbReference type="Gene3D" id="1.20.1050.10">
    <property type="match status" value="1"/>
</dbReference>